<feature type="region of interest" description="Disordered" evidence="4">
    <location>
        <begin position="131"/>
        <end position="150"/>
    </location>
</feature>
<comment type="subcellular location">
    <subcellularLocation>
        <location evidence="1">Nucleus</location>
    </subcellularLocation>
</comment>
<dbReference type="PANTHER" id="PTHR13471">
    <property type="entry name" value="TETRATRICOPEPTIDE-LIKE HELICAL"/>
    <property type="match status" value="1"/>
</dbReference>
<dbReference type="PANTHER" id="PTHR13471:SF0">
    <property type="entry name" value="NUCLEAR EXOSOME REGULATOR NRDE2"/>
    <property type="match status" value="1"/>
</dbReference>
<evidence type="ECO:0000313" key="6">
    <source>
        <dbReference type="Proteomes" id="UP000236370"/>
    </source>
</evidence>
<dbReference type="SMR" id="A0A2J8PKW3"/>
<feature type="region of interest" description="Disordered" evidence="4">
    <location>
        <begin position="165"/>
        <end position="204"/>
    </location>
</feature>
<accession>A0A2J8PKW3</accession>
<dbReference type="GO" id="GO:0005634">
    <property type="term" value="C:nucleus"/>
    <property type="evidence" value="ECO:0007669"/>
    <property type="project" value="UniProtKB-SubCell"/>
</dbReference>
<feature type="non-terminal residue" evidence="5">
    <location>
        <position position="204"/>
    </location>
</feature>
<dbReference type="AlphaFoldDB" id="A0A2J8PKW3"/>
<organism evidence="5 6">
    <name type="scientific">Pan troglodytes</name>
    <name type="common">Chimpanzee</name>
    <dbReference type="NCBI Taxonomy" id="9598"/>
    <lineage>
        <taxon>Eukaryota</taxon>
        <taxon>Metazoa</taxon>
        <taxon>Chordata</taxon>
        <taxon>Craniata</taxon>
        <taxon>Vertebrata</taxon>
        <taxon>Euteleostomi</taxon>
        <taxon>Mammalia</taxon>
        <taxon>Eutheria</taxon>
        <taxon>Euarchontoglires</taxon>
        <taxon>Primates</taxon>
        <taxon>Haplorrhini</taxon>
        <taxon>Catarrhini</taxon>
        <taxon>Hominidae</taxon>
        <taxon>Pan</taxon>
    </lineage>
</organism>
<dbReference type="Pfam" id="PF08424">
    <property type="entry name" value="NRDE-2"/>
    <property type="match status" value="1"/>
</dbReference>
<evidence type="ECO:0000256" key="3">
    <source>
        <dbReference type="ARBA" id="ARBA00023242"/>
    </source>
</evidence>
<feature type="non-terminal residue" evidence="5">
    <location>
        <position position="1"/>
    </location>
</feature>
<dbReference type="EMBL" id="NBAG03000214">
    <property type="protein sequence ID" value="PNI84666.1"/>
    <property type="molecule type" value="Genomic_DNA"/>
</dbReference>
<protein>
    <submittedName>
        <fullName evidence="5">NRDE2 isoform 7</fullName>
    </submittedName>
</protein>
<evidence type="ECO:0000256" key="1">
    <source>
        <dbReference type="ARBA" id="ARBA00004123"/>
    </source>
</evidence>
<comment type="similarity">
    <text evidence="2">Belongs to the NRDE2 family.</text>
</comment>
<gene>
    <name evidence="5" type="ORF">CK820_G0003120</name>
</gene>
<dbReference type="InterPro" id="IPR013633">
    <property type="entry name" value="NRDE-2"/>
</dbReference>
<dbReference type="Proteomes" id="UP000236370">
    <property type="component" value="Unassembled WGS sequence"/>
</dbReference>
<proteinExistence type="inferred from homology"/>
<keyword evidence="3" id="KW-0539">Nucleus</keyword>
<reference evidence="5 6" key="1">
    <citation type="submission" date="2017-12" db="EMBL/GenBank/DDBJ databases">
        <title>High-resolution comparative analysis of great ape genomes.</title>
        <authorList>
            <person name="Pollen A."/>
            <person name="Hastie A."/>
            <person name="Hormozdiari F."/>
            <person name="Dougherty M."/>
            <person name="Liu R."/>
            <person name="Chaisson M."/>
            <person name="Hoppe E."/>
            <person name="Hill C."/>
            <person name="Pang A."/>
            <person name="Hillier L."/>
            <person name="Baker C."/>
            <person name="Armstrong J."/>
            <person name="Shendure J."/>
            <person name="Paten B."/>
            <person name="Wilson R."/>
            <person name="Chao H."/>
            <person name="Schneider V."/>
            <person name="Ventura M."/>
            <person name="Kronenberg Z."/>
            <person name="Murali S."/>
            <person name="Gordon D."/>
            <person name="Cantsilieris S."/>
            <person name="Munson K."/>
            <person name="Nelson B."/>
            <person name="Raja A."/>
            <person name="Underwood J."/>
            <person name="Diekhans M."/>
            <person name="Fiddes I."/>
            <person name="Haussler D."/>
            <person name="Eichler E."/>
        </authorList>
    </citation>
    <scope>NUCLEOTIDE SEQUENCE [LARGE SCALE GENOMIC DNA]</scope>
    <source>
        <tissue evidence="5">Blood</tissue>
    </source>
</reference>
<feature type="compositionally biased region" description="Acidic residues" evidence="4">
    <location>
        <begin position="134"/>
        <end position="147"/>
    </location>
</feature>
<feature type="compositionally biased region" description="Basic and acidic residues" evidence="4">
    <location>
        <begin position="165"/>
        <end position="195"/>
    </location>
</feature>
<name>A0A2J8PKW3_PANTR</name>
<evidence type="ECO:0000256" key="2">
    <source>
        <dbReference type="ARBA" id="ARBA00009265"/>
    </source>
</evidence>
<comment type="caution">
    <text evidence="5">The sequence shown here is derived from an EMBL/GenBank/DDBJ whole genome shotgun (WGS) entry which is preliminary data.</text>
</comment>
<sequence>FSISKIHSLYGKCLSTLSAVKDGSILSHPALPGTEEAMFADSEHRMKVAALFLQQCHFLRQAGHSEKAISLFQAMVDFTFFKPDSVKDLPTKGQVEFFEPFWDSGEPRAGEKGARGWKAWMHQQERGGWVVINPDEDDDEPEEDDQEIKDKTLPRWQIWLAAERSRDQRHWRPWRPDKTKKQTEEDCEDPERQVLFDDIGQSLI</sequence>
<evidence type="ECO:0000313" key="5">
    <source>
        <dbReference type="EMBL" id="PNI84666.1"/>
    </source>
</evidence>
<evidence type="ECO:0000256" key="4">
    <source>
        <dbReference type="SAM" id="MobiDB-lite"/>
    </source>
</evidence>